<evidence type="ECO:0000256" key="8">
    <source>
        <dbReference type="ARBA" id="ARBA00023002"/>
    </source>
</evidence>
<keyword evidence="4 12" id="KW-0349">Heme</keyword>
<feature type="binding site" description="axial binding residue" evidence="12">
    <location>
        <position position="452"/>
    </location>
    <ligand>
        <name>heme</name>
        <dbReference type="ChEBI" id="CHEBI:30413"/>
    </ligand>
    <ligandPart>
        <name>Fe</name>
        <dbReference type="ChEBI" id="CHEBI:18248"/>
    </ligandPart>
</feature>
<dbReference type="InterPro" id="IPR001128">
    <property type="entry name" value="Cyt_P450"/>
</dbReference>
<keyword evidence="11 14" id="KW-0472">Membrane</keyword>
<dbReference type="PANTHER" id="PTHR47955">
    <property type="entry name" value="CYTOCHROME P450 FAMILY 71 PROTEIN"/>
    <property type="match status" value="1"/>
</dbReference>
<dbReference type="AlphaFoldDB" id="A0A022QYV3"/>
<evidence type="ECO:0008006" key="17">
    <source>
        <dbReference type="Google" id="ProtNLM"/>
    </source>
</evidence>
<dbReference type="STRING" id="4155.A0A022QYV3"/>
<evidence type="ECO:0000256" key="12">
    <source>
        <dbReference type="PIRSR" id="PIRSR602401-1"/>
    </source>
</evidence>
<feature type="transmembrane region" description="Helical" evidence="14">
    <location>
        <begin position="6"/>
        <end position="25"/>
    </location>
</feature>
<evidence type="ECO:0000256" key="4">
    <source>
        <dbReference type="ARBA" id="ARBA00022617"/>
    </source>
</evidence>
<dbReference type="GO" id="GO:0020037">
    <property type="term" value="F:heme binding"/>
    <property type="evidence" value="ECO:0007669"/>
    <property type="project" value="InterPro"/>
</dbReference>
<evidence type="ECO:0000256" key="5">
    <source>
        <dbReference type="ARBA" id="ARBA00022692"/>
    </source>
</evidence>
<proteinExistence type="inferred from homology"/>
<dbReference type="OMA" id="MNTEFGD"/>
<evidence type="ECO:0000256" key="2">
    <source>
        <dbReference type="ARBA" id="ARBA00004167"/>
    </source>
</evidence>
<dbReference type="Proteomes" id="UP000030748">
    <property type="component" value="Unassembled WGS sequence"/>
</dbReference>
<dbReference type="Pfam" id="PF00067">
    <property type="entry name" value="p450"/>
    <property type="match status" value="1"/>
</dbReference>
<keyword evidence="6 12" id="KW-0479">Metal-binding</keyword>
<evidence type="ECO:0000256" key="13">
    <source>
        <dbReference type="RuleBase" id="RU000461"/>
    </source>
</evidence>
<evidence type="ECO:0000256" key="6">
    <source>
        <dbReference type="ARBA" id="ARBA00022723"/>
    </source>
</evidence>
<dbReference type="eggNOG" id="KOG0156">
    <property type="taxonomic scope" value="Eukaryota"/>
</dbReference>
<comment type="subcellular location">
    <subcellularLocation>
        <location evidence="2">Membrane</location>
        <topology evidence="2">Single-pass membrane protein</topology>
    </subcellularLocation>
</comment>
<dbReference type="GO" id="GO:0004497">
    <property type="term" value="F:monooxygenase activity"/>
    <property type="evidence" value="ECO:0000318"/>
    <property type="project" value="GO_Central"/>
</dbReference>
<dbReference type="EMBL" id="KI630900">
    <property type="protein sequence ID" value="EYU31745.1"/>
    <property type="molecule type" value="Genomic_DNA"/>
</dbReference>
<dbReference type="PROSITE" id="PS00086">
    <property type="entry name" value="CYTOCHROME_P450"/>
    <property type="match status" value="1"/>
</dbReference>
<dbReference type="InterPro" id="IPR017972">
    <property type="entry name" value="Cyt_P450_CS"/>
</dbReference>
<reference evidence="15 16" key="1">
    <citation type="journal article" date="2013" name="Proc. Natl. Acad. Sci. U.S.A.">
        <title>Fine-scale variation in meiotic recombination in Mimulus inferred from population shotgun sequencing.</title>
        <authorList>
            <person name="Hellsten U."/>
            <person name="Wright K.M."/>
            <person name="Jenkins J."/>
            <person name="Shu S."/>
            <person name="Yuan Y."/>
            <person name="Wessler S.R."/>
            <person name="Schmutz J."/>
            <person name="Willis J.H."/>
            <person name="Rokhsar D.S."/>
        </authorList>
    </citation>
    <scope>NUCLEOTIDE SEQUENCE [LARGE SCALE GENOMIC DNA]</scope>
    <source>
        <strain evidence="16">cv. DUN x IM62</strain>
    </source>
</reference>
<dbReference type="GO" id="GO:0016020">
    <property type="term" value="C:membrane"/>
    <property type="evidence" value="ECO:0007669"/>
    <property type="project" value="UniProtKB-SubCell"/>
</dbReference>
<gene>
    <name evidence="15" type="ORF">MIMGU_mgv1a017772mg</name>
</gene>
<dbReference type="CDD" id="cd11072">
    <property type="entry name" value="CYP71-like"/>
    <property type="match status" value="1"/>
</dbReference>
<evidence type="ECO:0000256" key="10">
    <source>
        <dbReference type="ARBA" id="ARBA00023033"/>
    </source>
</evidence>
<dbReference type="PRINTS" id="PR00385">
    <property type="entry name" value="P450"/>
</dbReference>
<evidence type="ECO:0000256" key="14">
    <source>
        <dbReference type="SAM" id="Phobius"/>
    </source>
</evidence>
<keyword evidence="5 14" id="KW-0812">Transmembrane</keyword>
<comment type="similarity">
    <text evidence="3 13">Belongs to the cytochrome P450 family.</text>
</comment>
<keyword evidence="8 13" id="KW-0560">Oxidoreductase</keyword>
<keyword evidence="7 14" id="KW-1133">Transmembrane helix</keyword>
<keyword evidence="10 13" id="KW-0503">Monooxygenase</keyword>
<dbReference type="GO" id="GO:0016705">
    <property type="term" value="F:oxidoreductase activity, acting on paired donors, with incorporation or reduction of molecular oxygen"/>
    <property type="evidence" value="ECO:0007669"/>
    <property type="project" value="InterPro"/>
</dbReference>
<feature type="transmembrane region" description="Helical" evidence="14">
    <location>
        <begin position="298"/>
        <end position="318"/>
    </location>
</feature>
<dbReference type="FunFam" id="1.10.630.10:FF:000011">
    <property type="entry name" value="Cytochrome P450 83B1"/>
    <property type="match status" value="1"/>
</dbReference>
<evidence type="ECO:0000313" key="15">
    <source>
        <dbReference type="EMBL" id="EYU31745.1"/>
    </source>
</evidence>
<evidence type="ECO:0000313" key="16">
    <source>
        <dbReference type="Proteomes" id="UP000030748"/>
    </source>
</evidence>
<dbReference type="SUPFAM" id="SSF48264">
    <property type="entry name" value="Cytochrome P450"/>
    <property type="match status" value="1"/>
</dbReference>
<dbReference type="OrthoDB" id="899471at2759"/>
<accession>A0A022QYV3</accession>
<keyword evidence="16" id="KW-1185">Reference proteome</keyword>
<protein>
    <recommendedName>
        <fullName evidence="17">Cytochrome P450</fullName>
    </recommendedName>
</protein>
<keyword evidence="9 12" id="KW-0408">Iron</keyword>
<evidence type="ECO:0000256" key="7">
    <source>
        <dbReference type="ARBA" id="ARBA00022989"/>
    </source>
</evidence>
<dbReference type="PRINTS" id="PR00463">
    <property type="entry name" value="EP450I"/>
</dbReference>
<organism evidence="15 16">
    <name type="scientific">Erythranthe guttata</name>
    <name type="common">Yellow monkey flower</name>
    <name type="synonym">Mimulus guttatus</name>
    <dbReference type="NCBI Taxonomy" id="4155"/>
    <lineage>
        <taxon>Eukaryota</taxon>
        <taxon>Viridiplantae</taxon>
        <taxon>Streptophyta</taxon>
        <taxon>Embryophyta</taxon>
        <taxon>Tracheophyta</taxon>
        <taxon>Spermatophyta</taxon>
        <taxon>Magnoliopsida</taxon>
        <taxon>eudicotyledons</taxon>
        <taxon>Gunneridae</taxon>
        <taxon>Pentapetalae</taxon>
        <taxon>asterids</taxon>
        <taxon>lamiids</taxon>
        <taxon>Lamiales</taxon>
        <taxon>Phrymaceae</taxon>
        <taxon>Erythranthe</taxon>
    </lineage>
</organism>
<name>A0A022QYV3_ERYGU</name>
<evidence type="ECO:0000256" key="3">
    <source>
        <dbReference type="ARBA" id="ARBA00010617"/>
    </source>
</evidence>
<dbReference type="InterPro" id="IPR036396">
    <property type="entry name" value="Cyt_P450_sf"/>
</dbReference>
<dbReference type="KEGG" id="egt:105964222"/>
<dbReference type="InterPro" id="IPR002401">
    <property type="entry name" value="Cyt_P450_E_grp-I"/>
</dbReference>
<dbReference type="PhylomeDB" id="A0A022QYV3"/>
<evidence type="ECO:0000256" key="11">
    <source>
        <dbReference type="ARBA" id="ARBA00023136"/>
    </source>
</evidence>
<evidence type="ECO:0000256" key="9">
    <source>
        <dbReference type="ARBA" id="ARBA00023004"/>
    </source>
</evidence>
<dbReference type="GO" id="GO:0005506">
    <property type="term" value="F:iron ion binding"/>
    <property type="evidence" value="ECO:0007669"/>
    <property type="project" value="InterPro"/>
</dbReference>
<evidence type="ECO:0000256" key="1">
    <source>
        <dbReference type="ARBA" id="ARBA00001971"/>
    </source>
</evidence>
<dbReference type="PANTHER" id="PTHR47955:SF22">
    <property type="entry name" value="CYTOCHROME P450 83B1-LIKE"/>
    <property type="match status" value="1"/>
</dbReference>
<comment type="cofactor">
    <cofactor evidence="1 12">
        <name>heme</name>
        <dbReference type="ChEBI" id="CHEBI:30413"/>
    </cofactor>
</comment>
<sequence>MDVLLFLTLPLPIILFIFILIRKNGSTQENRRRGRRPPGPKGLPFIGNLHQFDTSKLHLCLSDLSNKHGPLMYLKLGQVPAVVISSAQVAKQALKHNDLAFAGRPHTTPSKKLSYGYLDIASSSQNDYWREMRKTVVLLLFTLKQVHSFKPIREEEVSHMIDEITNLTLAGPSGRAVDLSERVMAFSTKLLCRVAFGKRFDEGRRFQKLMVDFEKVSADVVLADFIPLFGLIDKLSGVVYRLDRAFVNMDSFLQQLIDEHLSPDRPVSMDGDFLDLLIRLREDDSASVKIDWNNIKAILMNIVVAGMETSASAIVWALTALTKKPCAMKKAQQEIRSLMADSKKSFVDEDDIEKLTYLKAVIKETLRLYPPLPLLVPKETMEKCIINGYDIEPKTFAFVNVWAIGRDPEYWKNPNEFLPERFLNNNNSYDKSIDFKGQDFGFIPFGSGRRRCPGLSLGVAAVEMALANLLYSFDWELPPGVKEEDIDTDASEGFTMRKKNPLCLIAKRYV</sequence>
<dbReference type="Gene3D" id="1.10.630.10">
    <property type="entry name" value="Cytochrome P450"/>
    <property type="match status" value="1"/>
</dbReference>